<dbReference type="InterPro" id="IPR002524">
    <property type="entry name" value="Cation_efflux"/>
</dbReference>
<dbReference type="NCBIfam" id="TIGR01297">
    <property type="entry name" value="CDF"/>
    <property type="match status" value="1"/>
</dbReference>
<comment type="caution">
    <text evidence="13">The sequence shown here is derived from an EMBL/GenBank/DDBJ whole genome shotgun (WGS) entry which is preliminary data.</text>
</comment>
<keyword evidence="9 10" id="KW-0472">Membrane</keyword>
<dbReference type="GO" id="GO:0008324">
    <property type="term" value="F:monoatomic cation transmembrane transporter activity"/>
    <property type="evidence" value="ECO:0007669"/>
    <property type="project" value="InterPro"/>
</dbReference>
<dbReference type="PANTHER" id="PTHR43840">
    <property type="entry name" value="MITOCHONDRIAL METAL TRANSPORTER 1-RELATED"/>
    <property type="match status" value="1"/>
</dbReference>
<dbReference type="GO" id="GO:0016020">
    <property type="term" value="C:membrane"/>
    <property type="evidence" value="ECO:0007669"/>
    <property type="project" value="UniProtKB-SubCell"/>
</dbReference>
<evidence type="ECO:0000256" key="9">
    <source>
        <dbReference type="ARBA" id="ARBA00023136"/>
    </source>
</evidence>
<keyword evidence="7" id="KW-0406">Ion transport</keyword>
<name>A0AB35WK64_9ENTR</name>
<feature type="transmembrane region" description="Helical" evidence="10">
    <location>
        <begin position="25"/>
        <end position="44"/>
    </location>
</feature>
<sequence>MELNENKCNDNEYHNRSLAAQKSTMISVAVNILLSCVQILLGIFSGSQGLIADGIHSFSDLVSDFVVLIANKKSRKPSDEDHHYGHGRYENGASLIIGAILFLVGSIMIWSASGKLWHPEAISEVHIVALWVALFALVTKELLFRYMLAVATRIQSSLLIANAWHARSDAASSVVVSVGIVGNLLGFPWLDPVAAIVVGVLIARMGYTFAANALHDLMDRSVSTEMETAIKAIILAVPDVLGVHDLKTRKTGDLILVDVHIEVDGELSVSEGHDIARAVRQAVLENKNVLDVMIHTDPYQCEELPVC</sequence>
<feature type="domain" description="Cation efflux protein cytoplasmic" evidence="12">
    <location>
        <begin position="224"/>
        <end position="299"/>
    </location>
</feature>
<protein>
    <submittedName>
        <fullName evidence="13">Cation diffusion facilitator family transporter</fullName>
    </submittedName>
</protein>
<evidence type="ECO:0000256" key="1">
    <source>
        <dbReference type="ARBA" id="ARBA00004141"/>
    </source>
</evidence>
<evidence type="ECO:0000256" key="6">
    <source>
        <dbReference type="ARBA" id="ARBA00022833"/>
    </source>
</evidence>
<organism evidence="13 14">
    <name type="scientific">Klebsiella michiganensis</name>
    <dbReference type="NCBI Taxonomy" id="1134687"/>
    <lineage>
        <taxon>Bacteria</taxon>
        <taxon>Pseudomonadati</taxon>
        <taxon>Pseudomonadota</taxon>
        <taxon>Gammaproteobacteria</taxon>
        <taxon>Enterobacterales</taxon>
        <taxon>Enterobacteriaceae</taxon>
        <taxon>Klebsiella/Raoultella group</taxon>
        <taxon>Klebsiella</taxon>
    </lineage>
</organism>
<dbReference type="Pfam" id="PF16916">
    <property type="entry name" value="ZT_dimer"/>
    <property type="match status" value="1"/>
</dbReference>
<evidence type="ECO:0000259" key="12">
    <source>
        <dbReference type="Pfam" id="PF16916"/>
    </source>
</evidence>
<evidence type="ECO:0000256" key="8">
    <source>
        <dbReference type="ARBA" id="ARBA00022989"/>
    </source>
</evidence>
<evidence type="ECO:0000259" key="11">
    <source>
        <dbReference type="Pfam" id="PF01545"/>
    </source>
</evidence>
<dbReference type="InterPro" id="IPR050291">
    <property type="entry name" value="CDF_Transporter"/>
</dbReference>
<evidence type="ECO:0000256" key="2">
    <source>
        <dbReference type="ARBA" id="ARBA00010212"/>
    </source>
</evidence>
<comment type="similarity">
    <text evidence="2">Belongs to the cation diffusion facilitator (CDF) transporter (TC 2.A.4) family. FieF subfamily.</text>
</comment>
<feature type="transmembrane region" description="Helical" evidence="10">
    <location>
        <begin position="125"/>
        <end position="148"/>
    </location>
</feature>
<proteinExistence type="inferred from homology"/>
<dbReference type="Proteomes" id="UP001175817">
    <property type="component" value="Unassembled WGS sequence"/>
</dbReference>
<keyword evidence="4" id="KW-0410">Iron transport</keyword>
<keyword evidence="6" id="KW-0862">Zinc</keyword>
<evidence type="ECO:0000256" key="10">
    <source>
        <dbReference type="SAM" id="Phobius"/>
    </source>
</evidence>
<keyword evidence="7" id="KW-0864">Zinc transport</keyword>
<dbReference type="Gene3D" id="1.20.1510.10">
    <property type="entry name" value="Cation efflux protein transmembrane domain"/>
    <property type="match status" value="1"/>
</dbReference>
<dbReference type="Pfam" id="PF01545">
    <property type="entry name" value="Cation_efflux"/>
    <property type="match status" value="1"/>
</dbReference>
<dbReference type="InterPro" id="IPR058533">
    <property type="entry name" value="Cation_efflux_TM"/>
</dbReference>
<dbReference type="RefSeq" id="WP_023328909.1">
    <property type="nucleotide sequence ID" value="NZ_CABGVB010000032.1"/>
</dbReference>
<keyword evidence="3" id="KW-0813">Transport</keyword>
<dbReference type="SUPFAM" id="SSF160240">
    <property type="entry name" value="Cation efflux protein cytoplasmic domain-like"/>
    <property type="match status" value="1"/>
</dbReference>
<dbReference type="InterPro" id="IPR036837">
    <property type="entry name" value="Cation_efflux_CTD_sf"/>
</dbReference>
<keyword evidence="5 10" id="KW-0812">Transmembrane</keyword>
<gene>
    <name evidence="13" type="ORF">QAB24_029250</name>
</gene>
<evidence type="ECO:0000256" key="3">
    <source>
        <dbReference type="ARBA" id="ARBA00022448"/>
    </source>
</evidence>
<keyword evidence="4" id="KW-0408">Iron</keyword>
<evidence type="ECO:0000256" key="7">
    <source>
        <dbReference type="ARBA" id="ARBA00022906"/>
    </source>
</evidence>
<comment type="subcellular location">
    <subcellularLocation>
        <location evidence="1">Membrane</location>
        <topology evidence="1">Multi-pass membrane protein</topology>
    </subcellularLocation>
</comment>
<evidence type="ECO:0000313" key="13">
    <source>
        <dbReference type="EMBL" id="MEC6054551.1"/>
    </source>
</evidence>
<reference evidence="13" key="1">
    <citation type="journal article" date="2023" name="Nat. Commun.">
        <title>Genomic dissection of endemic carbapenem resistance reveals metallo-beta-lactamase dissemination through clonal, plasmid and integron transfer.</title>
        <authorList>
            <person name="Macesic N."/>
            <person name="Hawkey J."/>
            <person name="Vezina B."/>
            <person name="Wisniewski J.A."/>
            <person name="Cottingham H."/>
            <person name="Blakeway L.V."/>
            <person name="Harshegyi T."/>
            <person name="Pragastis K."/>
            <person name="Badoordeen G.Z."/>
            <person name="Dennison A."/>
            <person name="Spelman D.W."/>
            <person name="Jenney A.W.J."/>
            <person name="Peleg A.Y."/>
        </authorList>
    </citation>
    <scope>NUCLEOTIDE SEQUENCE</scope>
    <source>
        <strain evidence="13">CPO078</strain>
    </source>
</reference>
<evidence type="ECO:0000256" key="4">
    <source>
        <dbReference type="ARBA" id="ARBA00022496"/>
    </source>
</evidence>
<dbReference type="GO" id="GO:0006826">
    <property type="term" value="P:iron ion transport"/>
    <property type="evidence" value="ECO:0007669"/>
    <property type="project" value="UniProtKB-KW"/>
</dbReference>
<dbReference type="AlphaFoldDB" id="A0AB35WK64"/>
<dbReference type="Gene3D" id="3.30.70.1350">
    <property type="entry name" value="Cation efflux protein, cytoplasmic domain"/>
    <property type="match status" value="1"/>
</dbReference>
<dbReference type="InterPro" id="IPR027470">
    <property type="entry name" value="Cation_efflux_CTD"/>
</dbReference>
<evidence type="ECO:0000256" key="5">
    <source>
        <dbReference type="ARBA" id="ARBA00022692"/>
    </source>
</evidence>
<evidence type="ECO:0000313" key="14">
    <source>
        <dbReference type="Proteomes" id="UP001175817"/>
    </source>
</evidence>
<feature type="domain" description="Cation efflux protein transmembrane" evidence="11">
    <location>
        <begin position="25"/>
        <end position="218"/>
    </location>
</feature>
<keyword evidence="8 10" id="KW-1133">Transmembrane helix</keyword>
<dbReference type="InterPro" id="IPR027469">
    <property type="entry name" value="Cation_efflux_TMD_sf"/>
</dbReference>
<dbReference type="SUPFAM" id="SSF161111">
    <property type="entry name" value="Cation efflux protein transmembrane domain-like"/>
    <property type="match status" value="1"/>
</dbReference>
<reference evidence="13" key="2">
    <citation type="submission" date="2024-01" db="EMBL/GenBank/DDBJ databases">
        <authorList>
            <person name="Macesic N."/>
        </authorList>
    </citation>
    <scope>NUCLEOTIDE SEQUENCE</scope>
    <source>
        <strain evidence="13">CPO078</strain>
    </source>
</reference>
<dbReference type="EMBL" id="JARTTH020000002">
    <property type="protein sequence ID" value="MEC6054551.1"/>
    <property type="molecule type" value="Genomic_DNA"/>
</dbReference>
<dbReference type="PANTHER" id="PTHR43840:SF15">
    <property type="entry name" value="MITOCHONDRIAL METAL TRANSPORTER 1-RELATED"/>
    <property type="match status" value="1"/>
</dbReference>
<feature type="transmembrane region" description="Helical" evidence="10">
    <location>
        <begin position="92"/>
        <end position="113"/>
    </location>
</feature>
<dbReference type="FunFam" id="1.20.1510.10:FF:000006">
    <property type="entry name" value="Divalent cation efflux transporter"/>
    <property type="match status" value="1"/>
</dbReference>
<accession>A0AB35WK64</accession>
<dbReference type="GO" id="GO:0006829">
    <property type="term" value="P:zinc ion transport"/>
    <property type="evidence" value="ECO:0007669"/>
    <property type="project" value="UniProtKB-KW"/>
</dbReference>